<dbReference type="Pfam" id="PF18911">
    <property type="entry name" value="PKD_4"/>
    <property type="match status" value="3"/>
</dbReference>
<reference evidence="2 3" key="1">
    <citation type="submission" date="2018-09" db="EMBL/GenBank/DDBJ databases">
        <title>Genomic Encyclopedia of Archaeal and Bacterial Type Strains, Phase II (KMG-II): from individual species to whole genera.</title>
        <authorList>
            <person name="Goeker M."/>
        </authorList>
    </citation>
    <scope>NUCLEOTIDE SEQUENCE [LARGE SCALE GENOMIC DNA]</scope>
    <source>
        <strain evidence="2 3">DSM 26283</strain>
    </source>
</reference>
<evidence type="ECO:0000259" key="1">
    <source>
        <dbReference type="PROSITE" id="PS50093"/>
    </source>
</evidence>
<dbReference type="EMBL" id="RAQJ01000001">
    <property type="protein sequence ID" value="RKE98354.1"/>
    <property type="molecule type" value="Genomic_DNA"/>
</dbReference>
<dbReference type="RefSeq" id="WP_120199572.1">
    <property type="nucleotide sequence ID" value="NZ_RAQJ01000001.1"/>
</dbReference>
<dbReference type="SMART" id="SM00089">
    <property type="entry name" value="PKD"/>
    <property type="match status" value="5"/>
</dbReference>
<keyword evidence="3" id="KW-1185">Reference proteome</keyword>
<dbReference type="InterPro" id="IPR035986">
    <property type="entry name" value="PKD_dom_sf"/>
</dbReference>
<dbReference type="Gene3D" id="2.60.40.740">
    <property type="match status" value="1"/>
</dbReference>
<dbReference type="InterPro" id="IPR045828">
    <property type="entry name" value="PKD_Bacteroidetes"/>
</dbReference>
<dbReference type="Pfam" id="PF13585">
    <property type="entry name" value="CHU_C"/>
    <property type="match status" value="1"/>
</dbReference>
<dbReference type="SUPFAM" id="SSF49299">
    <property type="entry name" value="PKD domain"/>
    <property type="match status" value="6"/>
</dbReference>
<dbReference type="InterPro" id="IPR000601">
    <property type="entry name" value="PKD_dom"/>
</dbReference>
<proteinExistence type="predicted"/>
<accession>A0A420DVU8</accession>
<dbReference type="PROSITE" id="PS50093">
    <property type="entry name" value="PKD"/>
    <property type="match status" value="5"/>
</dbReference>
<evidence type="ECO:0000313" key="3">
    <source>
        <dbReference type="Proteomes" id="UP000284892"/>
    </source>
</evidence>
<feature type="domain" description="PKD" evidence="1">
    <location>
        <begin position="1866"/>
        <end position="1927"/>
    </location>
</feature>
<dbReference type="InterPro" id="IPR025667">
    <property type="entry name" value="SprB_repeat"/>
</dbReference>
<dbReference type="NCBIfam" id="TIGR04131">
    <property type="entry name" value="Bac_Flav_CTERM"/>
    <property type="match status" value="1"/>
</dbReference>
<protein>
    <submittedName>
        <fullName evidence="2">Gliding motility-associated-like protein</fullName>
    </submittedName>
</protein>
<dbReference type="Pfam" id="PF19406">
    <property type="entry name" value="PKD_5"/>
    <property type="match status" value="2"/>
</dbReference>
<dbReference type="OrthoDB" id="7794186at2"/>
<dbReference type="InterPro" id="IPR022409">
    <property type="entry name" value="PKD/Chitinase_dom"/>
</dbReference>
<name>A0A420DVU8_9FLAO</name>
<organism evidence="2 3">
    <name type="scientific">Ichthyenterobacterium magnum</name>
    <dbReference type="NCBI Taxonomy" id="1230530"/>
    <lineage>
        <taxon>Bacteria</taxon>
        <taxon>Pseudomonadati</taxon>
        <taxon>Bacteroidota</taxon>
        <taxon>Flavobacteriia</taxon>
        <taxon>Flavobacteriales</taxon>
        <taxon>Flavobacteriaceae</taxon>
        <taxon>Ichthyenterobacterium</taxon>
    </lineage>
</organism>
<dbReference type="Gene3D" id="2.60.40.2700">
    <property type="match status" value="4"/>
</dbReference>
<dbReference type="InterPro" id="IPR026341">
    <property type="entry name" value="T9SS_type_B"/>
</dbReference>
<gene>
    <name evidence="2" type="ORF">BXY80_0437</name>
</gene>
<dbReference type="Pfam" id="PF13573">
    <property type="entry name" value="SprB"/>
    <property type="match status" value="6"/>
</dbReference>
<comment type="caution">
    <text evidence="2">The sequence shown here is derived from an EMBL/GenBank/DDBJ whole genome shotgun (WGS) entry which is preliminary data.</text>
</comment>
<feature type="domain" description="PKD" evidence="1">
    <location>
        <begin position="650"/>
        <end position="705"/>
    </location>
</feature>
<dbReference type="Gene3D" id="2.60.40.10">
    <property type="entry name" value="Immunoglobulins"/>
    <property type="match status" value="9"/>
</dbReference>
<dbReference type="InterPro" id="IPR013783">
    <property type="entry name" value="Ig-like_fold"/>
</dbReference>
<feature type="domain" description="PKD" evidence="1">
    <location>
        <begin position="168"/>
        <end position="204"/>
    </location>
</feature>
<feature type="domain" description="PKD" evidence="1">
    <location>
        <begin position="472"/>
        <end position="526"/>
    </location>
</feature>
<sequence length="2020" mass="215978">MNKNYSKALLFICRFSIILIGLYASKTLAKDLSFNEKMSVSNNYFFAPGATISGTTQVCKDDTPFPQITFTGSGGTTPYTFTYTINGGAPQTITTNSNTVTLPVSTNTIGTFTYQLISVEDNTGEVTNENGTAVVTVSQPDISFSFNGANVCSGDLVTYTSSVTGIGPFTYSWNFGDGTPTSALENPTHAFTSLGCGTNTFTTTLTVTDSNGCSNTVSNPITILESPEISFIDLDAQFTEPFNNCGNNTSNPEYTINVGDTSVSTSCITNYDIDWGDGNTETNVTFPLAHTYTQLGSYNMIITASGTNGCNTSVNYLIKNSSNPIGAIEIPGNTVNLCIPVSPIDFAIGSWGTNPPDTVYNIDYGDGTILVLTQNTLEASIYFNASDPAASQNYPIPYTYTESNCPNPNYTVNLTITTSCGETILTAGPIIILQQPEVDFDVDPIACVNTAVQFTNTTTGGFNQNCTTNSLYFWDFGDGNTSTDENPTHFYTTPGNYTVTLYAENFCGTTDPVTKPICIEPELIPLFNLSTNNGCSPLQVTITNTTDVSQSCGGDEYLWEVTYTPSFCGTVEDWSFANGTDENSVNPSFNFIAAGTYTLQLTATNSCGSNTTTEVIEVKQPPTALLNPIADFCGTASINPVATVNTCAPASETIIYNWDFPGGTPSSSNQLDPGTITYATTGSFQVTFSMTNSCGTTSVNENFNINETPTITNTDLTQTICSGTQTNEISITSDFSSTTFTWVANSPAGVTGFIPSGSTNTIPAQNIFNANTTASSLIYTVIPDLGGCQGAPVNFEIIIDPSPEITSHPIPSSVCQNGTANQLTVSFQGTGTPTYQWYENTVDNTTTGTAIAGETSVNFTPHTNTIGTTYYYVIITFATGGCNEIISNTAAVDVFEAPQIDTHPINPQTICVGGNSEELSITISGGAGNISYQWFSNTTNSNTGGTLIAGATNSSYTPPTFNAIGNYYFYVEVTITGSGCNNLISDVAEIIVINDPTIDMQPLISQELCQNVTPQNLIVTNSGGSGNTTFQWYSNTINSNTGGTPIAGATNNTFTPPTNSVGTLYYYCIVTQDISGCEVTSTTSAVIVTPAPLFAMQPISDTLCLGETTAVLSVSYTNGTGTPSYQWYSNTIDDTTSGTAITGETTPNYNPPVATVGTTFYYCIITFNSGGCSQIISNTAEIAISETPNISSTTILICSDNTFEYIPDNSSGDIVPVGTLYTWTTPTINPAGSIIGASAQTTPTTNISQLLLNVTTSPATVTYTVTPISGVCSGMPFNVVVTINPSISVIANTTNNSCFQSNDSFIDITISGGVPFTTGPPYQISWTGPLGFTSTNEDISNLDAGNYTLTINDNGGCPFTETYTITEPDELVFDQVIFDPETISCFGANDGNISITISGGTEPYAYSWTRDNVPFSNDEDLINLGPGNYQVTVTDANNCGPITQNFLIIEPPVLDVSLDNQTNIICFGESTGEINVITNGGRPNYTYSWTGPNGFVSTDQNLTNLFSGIYNLSVEDTSGCIDTLQVILIQNDQINIDVTTTDIVCYGDNDASITINNIFGGVGPYTIAWSNFGTGMIQQNLSAGTYTITITDTENCVRTFPITIDEPPEFSIAPDVTQISCFGENDARIVLNLVGGIDPVTVDWDDDATAGVERNNLGPGTYSVTITDGTPCVIQETFIIFDVPELQVSANVVDALDCDDTNSGSINTLIQGGTPPYTVLWSNGETTEDLSAITPGTYQITITDANDCQVQASWDVIRFEPIVLDVVTETEFNCDTRLVNQTFMATSSGGVPPFQYTWSSGTVSGANNEIMNTQQNGLVILDVVDSLGCTETFNFNVEIPVLGEAGFSTDSFGFSTFGIYSIQDPIQFTNEATGDYISMSWDFGDGNFSSEENPIHTYQIEGNYIVTQTVTYPFGCVYTSVITLIVEKGYKLIMPNAFTPNEDNLNDYFTPAYIGLENMQLDIYDTWGSLIYSEAGETIRGWDGKINDYEAENGNYYFKFSGDTFYGKTIKKRGAFVYIN</sequence>
<dbReference type="CDD" id="cd00146">
    <property type="entry name" value="PKD"/>
    <property type="match status" value="2"/>
</dbReference>
<feature type="domain" description="PKD" evidence="1">
    <location>
        <begin position="574"/>
        <end position="625"/>
    </location>
</feature>
<evidence type="ECO:0000313" key="2">
    <source>
        <dbReference type="EMBL" id="RKE98354.1"/>
    </source>
</evidence>
<dbReference type="Proteomes" id="UP000284892">
    <property type="component" value="Unassembled WGS sequence"/>
</dbReference>